<evidence type="ECO:0000313" key="3">
    <source>
        <dbReference type="Proteomes" id="UP001605036"/>
    </source>
</evidence>
<keyword evidence="1" id="KW-0175">Coiled coil</keyword>
<evidence type="ECO:0000313" key="2">
    <source>
        <dbReference type="EMBL" id="KAL2634686.1"/>
    </source>
</evidence>
<comment type="caution">
    <text evidence="2">The sequence shown here is derived from an EMBL/GenBank/DDBJ whole genome shotgun (WGS) entry which is preliminary data.</text>
</comment>
<feature type="coiled-coil region" evidence="1">
    <location>
        <begin position="72"/>
        <end position="99"/>
    </location>
</feature>
<organism evidence="2 3">
    <name type="scientific">Riccia fluitans</name>
    <dbReference type="NCBI Taxonomy" id="41844"/>
    <lineage>
        <taxon>Eukaryota</taxon>
        <taxon>Viridiplantae</taxon>
        <taxon>Streptophyta</taxon>
        <taxon>Embryophyta</taxon>
        <taxon>Marchantiophyta</taxon>
        <taxon>Marchantiopsida</taxon>
        <taxon>Marchantiidae</taxon>
        <taxon>Marchantiales</taxon>
        <taxon>Ricciaceae</taxon>
        <taxon>Riccia</taxon>
    </lineage>
</organism>
<protein>
    <submittedName>
        <fullName evidence="2">Uncharacterized protein</fullName>
    </submittedName>
</protein>
<gene>
    <name evidence="2" type="ORF">R1flu_006165</name>
</gene>
<dbReference type="EMBL" id="JBHFFA010000003">
    <property type="protein sequence ID" value="KAL2634686.1"/>
    <property type="molecule type" value="Genomic_DNA"/>
</dbReference>
<reference evidence="2 3" key="1">
    <citation type="submission" date="2024-09" db="EMBL/GenBank/DDBJ databases">
        <title>Chromosome-scale assembly of Riccia fluitans.</title>
        <authorList>
            <person name="Paukszto L."/>
            <person name="Sawicki J."/>
            <person name="Karawczyk K."/>
            <person name="Piernik-Szablinska J."/>
            <person name="Szczecinska M."/>
            <person name="Mazdziarz M."/>
        </authorList>
    </citation>
    <scope>NUCLEOTIDE SEQUENCE [LARGE SCALE GENOMIC DNA]</scope>
    <source>
        <strain evidence="2">Rf_01</strain>
        <tissue evidence="2">Aerial parts of the thallus</tissue>
    </source>
</reference>
<keyword evidence="3" id="KW-1185">Reference proteome</keyword>
<evidence type="ECO:0000256" key="1">
    <source>
        <dbReference type="SAM" id="Coils"/>
    </source>
</evidence>
<accession>A0ABD1YVU8</accession>
<sequence length="115" mass="13650">MEWEASQCRIAELEDEEKRRGPKKQEDMQRIAELQQWVTDLVQEAEQYHTDEGLLAKVEREATWGDKLQEDLDRMKWQLKFCETKLSLLQEEKECAEASCLRMQLCTSTRHSVSM</sequence>
<dbReference type="AlphaFoldDB" id="A0ABD1YVU8"/>
<name>A0ABD1YVU8_9MARC</name>
<proteinExistence type="predicted"/>
<dbReference type="Proteomes" id="UP001605036">
    <property type="component" value="Unassembled WGS sequence"/>
</dbReference>